<evidence type="ECO:0000313" key="6">
    <source>
        <dbReference type="Proteomes" id="UP001597418"/>
    </source>
</evidence>
<comment type="caution">
    <text evidence="5">The sequence shown here is derived from an EMBL/GenBank/DDBJ whole genome shotgun (WGS) entry which is preliminary data.</text>
</comment>
<proteinExistence type="predicted"/>
<keyword evidence="3" id="KW-0804">Transcription</keyword>
<organism evidence="5 6">
    <name type="scientific">Sphingobacterium populi</name>
    <dbReference type="NCBI Taxonomy" id="1812824"/>
    <lineage>
        <taxon>Bacteria</taxon>
        <taxon>Pseudomonadati</taxon>
        <taxon>Bacteroidota</taxon>
        <taxon>Sphingobacteriia</taxon>
        <taxon>Sphingobacteriales</taxon>
        <taxon>Sphingobacteriaceae</taxon>
        <taxon>Sphingobacterium</taxon>
    </lineage>
</organism>
<dbReference type="SUPFAM" id="SSF46689">
    <property type="entry name" value="Homeodomain-like"/>
    <property type="match status" value="1"/>
</dbReference>
<dbReference type="EMBL" id="JBHUMB010000003">
    <property type="protein sequence ID" value="MFD2741784.1"/>
    <property type="molecule type" value="Genomic_DNA"/>
</dbReference>
<dbReference type="Proteomes" id="UP001597418">
    <property type="component" value="Unassembled WGS sequence"/>
</dbReference>
<sequence length="306" mass="36128">MEKTFRFHSLTEFHTFCGLPKPEHPLISLIDYSLVNYPIDDRELKWIQRFYSIGLKRNVSQRFNYGQQQYDFDSGVLTFVSPDQFLNIEINPDVRTQASGWLLLIHPDFLWNTDLAGKIDRYDFFQYRVNEALFLSEKEEEVLVEILQNIKKEYQGHIDKFSQELIVKQVERLLIYSERFYGRQFITRSKTNHEFVTRFESLLTKQFSTESILKNGAPTVSTLADHLHISPNYLASLLRISTQQSTQQHIQNRMIQYAKLRLSTTTLSVSEIAYELGFEHIQSFSKLFKNKTKQSPLKFRTGRNMN</sequence>
<keyword evidence="1" id="KW-0805">Transcription regulation</keyword>
<dbReference type="Gene3D" id="1.10.10.60">
    <property type="entry name" value="Homeodomain-like"/>
    <property type="match status" value="1"/>
</dbReference>
<dbReference type="RefSeq" id="WP_066758243.1">
    <property type="nucleotide sequence ID" value="NZ_JBHUMB010000003.1"/>
</dbReference>
<dbReference type="PANTHER" id="PTHR43280">
    <property type="entry name" value="ARAC-FAMILY TRANSCRIPTIONAL REGULATOR"/>
    <property type="match status" value="1"/>
</dbReference>
<feature type="domain" description="HTH araC/xylS-type" evidence="4">
    <location>
        <begin position="197"/>
        <end position="302"/>
    </location>
</feature>
<evidence type="ECO:0000256" key="1">
    <source>
        <dbReference type="ARBA" id="ARBA00023015"/>
    </source>
</evidence>
<evidence type="ECO:0000313" key="5">
    <source>
        <dbReference type="EMBL" id="MFD2741784.1"/>
    </source>
</evidence>
<dbReference type="InterPro" id="IPR018060">
    <property type="entry name" value="HTH_AraC"/>
</dbReference>
<protein>
    <submittedName>
        <fullName evidence="5">Helix-turn-helix domain-containing protein</fullName>
    </submittedName>
</protein>
<dbReference type="PROSITE" id="PS01124">
    <property type="entry name" value="HTH_ARAC_FAMILY_2"/>
    <property type="match status" value="1"/>
</dbReference>
<reference evidence="6" key="1">
    <citation type="journal article" date="2019" name="Int. J. Syst. Evol. Microbiol.">
        <title>The Global Catalogue of Microorganisms (GCM) 10K type strain sequencing project: providing services to taxonomists for standard genome sequencing and annotation.</title>
        <authorList>
            <consortium name="The Broad Institute Genomics Platform"/>
            <consortium name="The Broad Institute Genome Sequencing Center for Infectious Disease"/>
            <person name="Wu L."/>
            <person name="Ma J."/>
        </authorList>
    </citation>
    <scope>NUCLEOTIDE SEQUENCE [LARGE SCALE GENOMIC DNA]</scope>
    <source>
        <strain evidence="6">KCTC 42247</strain>
    </source>
</reference>
<dbReference type="SMART" id="SM00342">
    <property type="entry name" value="HTH_ARAC"/>
    <property type="match status" value="1"/>
</dbReference>
<dbReference type="InterPro" id="IPR009057">
    <property type="entry name" value="Homeodomain-like_sf"/>
</dbReference>
<name>A0ABW5U7B1_9SPHI</name>
<dbReference type="PANTHER" id="PTHR43280:SF32">
    <property type="entry name" value="TRANSCRIPTIONAL REGULATORY PROTEIN"/>
    <property type="match status" value="1"/>
</dbReference>
<accession>A0ABW5U7B1</accession>
<dbReference type="Pfam" id="PF12833">
    <property type="entry name" value="HTH_18"/>
    <property type="match status" value="1"/>
</dbReference>
<gene>
    <name evidence="5" type="ORF">ACFSQ6_00085</name>
</gene>
<evidence type="ECO:0000259" key="4">
    <source>
        <dbReference type="PROSITE" id="PS01124"/>
    </source>
</evidence>
<keyword evidence="2" id="KW-0238">DNA-binding</keyword>
<keyword evidence="6" id="KW-1185">Reference proteome</keyword>
<evidence type="ECO:0000256" key="3">
    <source>
        <dbReference type="ARBA" id="ARBA00023163"/>
    </source>
</evidence>
<evidence type="ECO:0000256" key="2">
    <source>
        <dbReference type="ARBA" id="ARBA00023125"/>
    </source>
</evidence>